<sequence length="123" mass="12927">MRTVIGALLLSGVAGLAPAQQHKKLKLAAAPLLPAILPSVAVAAADSYEYGSARLQHQRAQVAAPDWVLPAGAVLAIATALLPLARALAMPTQALKDGEEAAEEIFQQDESVRSLDSRKNRRV</sequence>
<dbReference type="AlphaFoldDB" id="A0A8J2X6X7"/>
<evidence type="ECO:0000313" key="2">
    <source>
        <dbReference type="EMBL" id="CAH0378905.1"/>
    </source>
</evidence>
<accession>A0A8J2X6X7</accession>
<organism evidence="2 3">
    <name type="scientific">Pelagomonas calceolata</name>
    <dbReference type="NCBI Taxonomy" id="35677"/>
    <lineage>
        <taxon>Eukaryota</taxon>
        <taxon>Sar</taxon>
        <taxon>Stramenopiles</taxon>
        <taxon>Ochrophyta</taxon>
        <taxon>Pelagophyceae</taxon>
        <taxon>Pelagomonadales</taxon>
        <taxon>Pelagomonadaceae</taxon>
        <taxon>Pelagomonas</taxon>
    </lineage>
</organism>
<evidence type="ECO:0000256" key="1">
    <source>
        <dbReference type="SAM" id="SignalP"/>
    </source>
</evidence>
<name>A0A8J2X6X7_9STRA</name>
<gene>
    <name evidence="2" type="ORF">PECAL_6P05050</name>
</gene>
<feature type="chain" id="PRO_5035217292" evidence="1">
    <location>
        <begin position="20"/>
        <end position="123"/>
    </location>
</feature>
<protein>
    <submittedName>
        <fullName evidence="2">Uncharacterized protein</fullName>
    </submittedName>
</protein>
<dbReference type="EMBL" id="CAKKNE010000006">
    <property type="protein sequence ID" value="CAH0378905.1"/>
    <property type="molecule type" value="Genomic_DNA"/>
</dbReference>
<proteinExistence type="predicted"/>
<feature type="signal peptide" evidence="1">
    <location>
        <begin position="1"/>
        <end position="19"/>
    </location>
</feature>
<evidence type="ECO:0000313" key="3">
    <source>
        <dbReference type="Proteomes" id="UP000789595"/>
    </source>
</evidence>
<dbReference type="Proteomes" id="UP000789595">
    <property type="component" value="Unassembled WGS sequence"/>
</dbReference>
<comment type="caution">
    <text evidence="2">The sequence shown here is derived from an EMBL/GenBank/DDBJ whole genome shotgun (WGS) entry which is preliminary data.</text>
</comment>
<keyword evidence="1" id="KW-0732">Signal</keyword>
<keyword evidence="3" id="KW-1185">Reference proteome</keyword>
<reference evidence="2" key="1">
    <citation type="submission" date="2021-11" db="EMBL/GenBank/DDBJ databases">
        <authorList>
            <consortium name="Genoscope - CEA"/>
            <person name="William W."/>
        </authorList>
    </citation>
    <scope>NUCLEOTIDE SEQUENCE</scope>
</reference>